<dbReference type="EMBL" id="DXEU01000057">
    <property type="protein sequence ID" value="HIX51826.1"/>
    <property type="molecule type" value="Genomic_DNA"/>
</dbReference>
<organism evidence="1 2">
    <name type="scientific">Candidatus Lachnoclostridium stercoripullorum</name>
    <dbReference type="NCBI Taxonomy" id="2838635"/>
    <lineage>
        <taxon>Bacteria</taxon>
        <taxon>Bacillati</taxon>
        <taxon>Bacillota</taxon>
        <taxon>Clostridia</taxon>
        <taxon>Lachnospirales</taxon>
        <taxon>Lachnospiraceae</taxon>
    </lineage>
</organism>
<sequence>MQKKEWNEVTCVSGVLSIPNELLEAAKLSNEEEMTIETVPGVILIGKEDPMGIINQPLFDLFQALGIGPLS</sequence>
<name>A0A9D1W3I1_9FIRM</name>
<comment type="caution">
    <text evidence="1">The sequence shown here is derived from an EMBL/GenBank/DDBJ whole genome shotgun (WGS) entry which is preliminary data.</text>
</comment>
<reference evidence="1" key="2">
    <citation type="submission" date="2021-04" db="EMBL/GenBank/DDBJ databases">
        <authorList>
            <person name="Gilroy R."/>
        </authorList>
    </citation>
    <scope>NUCLEOTIDE SEQUENCE</scope>
    <source>
        <strain evidence="1">ChiGjej4B4-12881</strain>
    </source>
</reference>
<dbReference type="Proteomes" id="UP000886780">
    <property type="component" value="Unassembled WGS sequence"/>
</dbReference>
<dbReference type="AlphaFoldDB" id="A0A9D1W3I1"/>
<evidence type="ECO:0000313" key="1">
    <source>
        <dbReference type="EMBL" id="HIX51826.1"/>
    </source>
</evidence>
<evidence type="ECO:0000313" key="2">
    <source>
        <dbReference type="Proteomes" id="UP000886780"/>
    </source>
</evidence>
<reference evidence="1" key="1">
    <citation type="journal article" date="2021" name="PeerJ">
        <title>Extensive microbial diversity within the chicken gut microbiome revealed by metagenomics and culture.</title>
        <authorList>
            <person name="Gilroy R."/>
            <person name="Ravi A."/>
            <person name="Getino M."/>
            <person name="Pursley I."/>
            <person name="Horton D.L."/>
            <person name="Alikhan N.F."/>
            <person name="Baker D."/>
            <person name="Gharbi K."/>
            <person name="Hall N."/>
            <person name="Watson M."/>
            <person name="Adriaenssens E.M."/>
            <person name="Foster-Nyarko E."/>
            <person name="Jarju S."/>
            <person name="Secka A."/>
            <person name="Antonio M."/>
            <person name="Oren A."/>
            <person name="Chaudhuri R.R."/>
            <person name="La Ragione R."/>
            <person name="Hildebrand F."/>
            <person name="Pallen M.J."/>
        </authorList>
    </citation>
    <scope>NUCLEOTIDE SEQUENCE</scope>
    <source>
        <strain evidence="1">ChiGjej4B4-12881</strain>
    </source>
</reference>
<proteinExistence type="predicted"/>
<protein>
    <submittedName>
        <fullName evidence="1">Uncharacterized protein</fullName>
    </submittedName>
</protein>
<accession>A0A9D1W3I1</accession>
<gene>
    <name evidence="1" type="ORF">IAA28_03340</name>
</gene>